<comment type="caution">
    <text evidence="2">The sequence shown here is derived from an EMBL/GenBank/DDBJ whole genome shotgun (WGS) entry which is preliminary data.</text>
</comment>
<keyword evidence="3" id="KW-1185">Reference proteome</keyword>
<dbReference type="CDD" id="cd08547">
    <property type="entry name" value="Type_II_cohesin"/>
    <property type="match status" value="1"/>
</dbReference>
<dbReference type="InterPro" id="IPR008965">
    <property type="entry name" value="CBM2/CBM3_carb-bd_dom_sf"/>
</dbReference>
<dbReference type="AlphaFoldDB" id="A0A7X3LIH9"/>
<reference evidence="2 3" key="1">
    <citation type="submission" date="2019-12" db="EMBL/GenBank/DDBJ databases">
        <title>Paenibacillus sp. nov., an endophytic bacterium isolated from the stem of Dendrobium.</title>
        <authorList>
            <person name="Zhao R."/>
        </authorList>
    </citation>
    <scope>NUCLEOTIDE SEQUENCE [LARGE SCALE GENOMIC DNA]</scope>
    <source>
        <strain evidence="2 3">HJL G12</strain>
    </source>
</reference>
<dbReference type="SUPFAM" id="SSF49384">
    <property type="entry name" value="Carbohydrate-binding domain"/>
    <property type="match status" value="1"/>
</dbReference>
<evidence type="ECO:0000259" key="1">
    <source>
        <dbReference type="PROSITE" id="PS51272"/>
    </source>
</evidence>
<dbReference type="InterPro" id="IPR051465">
    <property type="entry name" value="Cell_Envelope_Struct_Comp"/>
</dbReference>
<dbReference type="PANTHER" id="PTHR43308">
    <property type="entry name" value="OUTER MEMBRANE PROTEIN ALPHA-RELATED"/>
    <property type="match status" value="1"/>
</dbReference>
<dbReference type="Gene3D" id="2.60.40.680">
    <property type="match status" value="1"/>
</dbReference>
<dbReference type="Pfam" id="PF00395">
    <property type="entry name" value="SLH"/>
    <property type="match status" value="3"/>
</dbReference>
<accession>A0A7X3LIH9</accession>
<feature type="domain" description="SLH" evidence="1">
    <location>
        <begin position="165"/>
        <end position="225"/>
    </location>
</feature>
<dbReference type="InterPro" id="IPR002102">
    <property type="entry name" value="Cohesin_dom"/>
</dbReference>
<proteinExistence type="predicted"/>
<dbReference type="GO" id="GO:0030246">
    <property type="term" value="F:carbohydrate binding"/>
    <property type="evidence" value="ECO:0007669"/>
    <property type="project" value="InterPro"/>
</dbReference>
<feature type="domain" description="SLH" evidence="1">
    <location>
        <begin position="291"/>
        <end position="347"/>
    </location>
</feature>
<evidence type="ECO:0000313" key="2">
    <source>
        <dbReference type="EMBL" id="MWV47001.1"/>
    </source>
</evidence>
<protein>
    <recommendedName>
        <fullName evidence="1">SLH domain-containing protein</fullName>
    </recommendedName>
</protein>
<dbReference type="GO" id="GO:0000272">
    <property type="term" value="P:polysaccharide catabolic process"/>
    <property type="evidence" value="ECO:0007669"/>
    <property type="project" value="InterPro"/>
</dbReference>
<dbReference type="InterPro" id="IPR001119">
    <property type="entry name" value="SLH_dom"/>
</dbReference>
<feature type="domain" description="SLH" evidence="1">
    <location>
        <begin position="227"/>
        <end position="290"/>
    </location>
</feature>
<organism evidence="2 3">
    <name type="scientific">Paenibacillus dendrobii</name>
    <dbReference type="NCBI Taxonomy" id="2691084"/>
    <lineage>
        <taxon>Bacteria</taxon>
        <taxon>Bacillati</taxon>
        <taxon>Bacillota</taxon>
        <taxon>Bacilli</taxon>
        <taxon>Bacillales</taxon>
        <taxon>Paenibacillaceae</taxon>
        <taxon>Paenibacillus</taxon>
    </lineage>
</organism>
<gene>
    <name evidence="2" type="ORF">GRF59_25645</name>
</gene>
<name>A0A7X3LIH9_9BACL</name>
<dbReference type="Proteomes" id="UP000460318">
    <property type="component" value="Unassembled WGS sequence"/>
</dbReference>
<dbReference type="EMBL" id="WUBI01000005">
    <property type="protein sequence ID" value="MWV47001.1"/>
    <property type="molecule type" value="Genomic_DNA"/>
</dbReference>
<dbReference type="Pfam" id="PF00963">
    <property type="entry name" value="Cohesin"/>
    <property type="match status" value="1"/>
</dbReference>
<dbReference type="PANTHER" id="PTHR43308:SF5">
    <property type="entry name" value="S-LAYER PROTEIN _ PEPTIDOGLYCAN ENDO-BETA-N-ACETYLGLUCOSAMINIDASE"/>
    <property type="match status" value="1"/>
</dbReference>
<evidence type="ECO:0000313" key="3">
    <source>
        <dbReference type="Proteomes" id="UP000460318"/>
    </source>
</evidence>
<dbReference type="PROSITE" id="PS51272">
    <property type="entry name" value="SLH"/>
    <property type="match status" value="3"/>
</dbReference>
<sequence length="347" mass="36681">MEAFVKKLAAIIGIVIMLGWGASFASETQAWAADSTSPSISLKASASGSEITVVVTGDQLKDLYAYDFILKYDAQKLVYQNASSGSTGFSIDPIVSNGDVRIAHTKVGKIAGDNGTQRLAVVNFKRVQSGAAQLSLHDVKLVDSKLNAGGTLAKAALTVEDGAISTEVALKDIAGHWANAAILQALQQGWITGYANGTFMPNKEVTRAEFAAMLIRAIGSDVGSHQPLQFADAKQIPAWALPYVEEAVSRNIMNGYTNGMFEPNKLITRAEMAAMGIRSLNGVAVPLESASLKFADNSQIPAWAKPYAAEAAKKGIMNGRNGNLFAPSAHATRAESVVVILALLQQK</sequence>